<dbReference type="AlphaFoldDB" id="A0A9N9GI72"/>
<evidence type="ECO:0000313" key="3">
    <source>
        <dbReference type="EMBL" id="CAG8604053.1"/>
    </source>
</evidence>
<keyword evidence="1" id="KW-0067">ATP-binding</keyword>
<dbReference type="InterPro" id="IPR011009">
    <property type="entry name" value="Kinase-like_dom_sf"/>
</dbReference>
<dbReference type="OrthoDB" id="6718656at2759"/>
<protein>
    <submittedName>
        <fullName evidence="3">520_t:CDS:1</fullName>
    </submittedName>
</protein>
<gene>
    <name evidence="3" type="ORF">AMORRO_LOCUS7909</name>
</gene>
<comment type="caution">
    <text evidence="3">The sequence shown here is derived from an EMBL/GenBank/DDBJ whole genome shotgun (WGS) entry which is preliminary data.</text>
</comment>
<dbReference type="SUPFAM" id="SSF56112">
    <property type="entry name" value="Protein kinase-like (PK-like)"/>
    <property type="match status" value="1"/>
</dbReference>
<proteinExistence type="predicted"/>
<feature type="non-terminal residue" evidence="3">
    <location>
        <position position="73"/>
    </location>
</feature>
<dbReference type="PROSITE" id="PS00107">
    <property type="entry name" value="PROTEIN_KINASE_ATP"/>
    <property type="match status" value="1"/>
</dbReference>
<sequence>MDNSERLFQWAITEYELINIPIGKLKNKKRIGRGAFGYVYKCNIDGDSRMVAIKEIAVSDEDSDKSIKSFLNE</sequence>
<name>A0A9N9GI72_9GLOM</name>
<organism evidence="3 4">
    <name type="scientific">Acaulospora morrowiae</name>
    <dbReference type="NCBI Taxonomy" id="94023"/>
    <lineage>
        <taxon>Eukaryota</taxon>
        <taxon>Fungi</taxon>
        <taxon>Fungi incertae sedis</taxon>
        <taxon>Mucoromycota</taxon>
        <taxon>Glomeromycotina</taxon>
        <taxon>Glomeromycetes</taxon>
        <taxon>Diversisporales</taxon>
        <taxon>Acaulosporaceae</taxon>
        <taxon>Acaulospora</taxon>
    </lineage>
</organism>
<dbReference type="Proteomes" id="UP000789342">
    <property type="component" value="Unassembled WGS sequence"/>
</dbReference>
<feature type="domain" description="Protein kinase" evidence="2">
    <location>
        <begin position="25"/>
        <end position="73"/>
    </location>
</feature>
<evidence type="ECO:0000313" key="4">
    <source>
        <dbReference type="Proteomes" id="UP000789342"/>
    </source>
</evidence>
<keyword evidence="4" id="KW-1185">Reference proteome</keyword>
<dbReference type="InterPro" id="IPR000719">
    <property type="entry name" value="Prot_kinase_dom"/>
</dbReference>
<accession>A0A9N9GI72</accession>
<reference evidence="3" key="1">
    <citation type="submission" date="2021-06" db="EMBL/GenBank/DDBJ databases">
        <authorList>
            <person name="Kallberg Y."/>
            <person name="Tangrot J."/>
            <person name="Rosling A."/>
        </authorList>
    </citation>
    <scope>NUCLEOTIDE SEQUENCE</scope>
    <source>
        <strain evidence="3">CL551</strain>
    </source>
</reference>
<dbReference type="PROSITE" id="PS50011">
    <property type="entry name" value="PROTEIN_KINASE_DOM"/>
    <property type="match status" value="1"/>
</dbReference>
<dbReference type="GO" id="GO:0004672">
    <property type="term" value="F:protein kinase activity"/>
    <property type="evidence" value="ECO:0007669"/>
    <property type="project" value="InterPro"/>
</dbReference>
<feature type="binding site" evidence="1">
    <location>
        <position position="54"/>
    </location>
    <ligand>
        <name>ATP</name>
        <dbReference type="ChEBI" id="CHEBI:30616"/>
    </ligand>
</feature>
<dbReference type="EMBL" id="CAJVPV010006369">
    <property type="protein sequence ID" value="CAG8604053.1"/>
    <property type="molecule type" value="Genomic_DNA"/>
</dbReference>
<keyword evidence="1" id="KW-0547">Nucleotide-binding</keyword>
<dbReference type="Gene3D" id="3.30.200.20">
    <property type="entry name" value="Phosphorylase Kinase, domain 1"/>
    <property type="match status" value="1"/>
</dbReference>
<evidence type="ECO:0000259" key="2">
    <source>
        <dbReference type="PROSITE" id="PS50011"/>
    </source>
</evidence>
<evidence type="ECO:0000256" key="1">
    <source>
        <dbReference type="PROSITE-ProRule" id="PRU10141"/>
    </source>
</evidence>
<dbReference type="InterPro" id="IPR017441">
    <property type="entry name" value="Protein_kinase_ATP_BS"/>
</dbReference>
<dbReference type="GO" id="GO:0005524">
    <property type="term" value="F:ATP binding"/>
    <property type="evidence" value="ECO:0007669"/>
    <property type="project" value="UniProtKB-UniRule"/>
</dbReference>